<organism evidence="1 2">
    <name type="scientific">Leptospira stimsonii</name>
    <dbReference type="NCBI Taxonomy" id="2202203"/>
    <lineage>
        <taxon>Bacteria</taxon>
        <taxon>Pseudomonadati</taxon>
        <taxon>Spirochaetota</taxon>
        <taxon>Spirochaetia</taxon>
        <taxon>Leptospirales</taxon>
        <taxon>Leptospiraceae</taxon>
        <taxon>Leptospira</taxon>
    </lineage>
</organism>
<sequence length="66" mass="7615">MESEFAVVGKDRGTKPRTKIWFLRIFPGLLLKKNTSRSKTHSIPSKKSKLAYIRSSKFTLKNYKLG</sequence>
<reference evidence="2" key="1">
    <citation type="submission" date="2018-05" db="EMBL/GenBank/DDBJ databases">
        <title>Leptospira yasudae sp. nov. and Leptospira stimsonii sp. nov., two pathogenic species of the genus Leptospira isolated from environmental sources.</title>
        <authorList>
            <person name="Casanovas-Massana A."/>
            <person name="Hamond C."/>
            <person name="Santos L.A."/>
            <person name="Hacker K.P."/>
            <person name="Balassiano I."/>
            <person name="Medeiros M.A."/>
            <person name="Reis M.G."/>
            <person name="Ko A.I."/>
            <person name="Wunder E.A."/>
        </authorList>
    </citation>
    <scope>NUCLEOTIDE SEQUENCE [LARGE SCALE GENOMIC DNA]</scope>
    <source>
        <strain evidence="2">Yale</strain>
    </source>
</reference>
<dbReference type="AlphaFoldDB" id="A0A396Z139"/>
<accession>A0A396Z139</accession>
<evidence type="ECO:0000313" key="2">
    <source>
        <dbReference type="Proteomes" id="UP000265798"/>
    </source>
</evidence>
<comment type="caution">
    <text evidence="1">The sequence shown here is derived from an EMBL/GenBank/DDBJ whole genome shotgun (WGS) entry which is preliminary data.</text>
</comment>
<protein>
    <submittedName>
        <fullName evidence="1">Uncharacterized protein</fullName>
    </submittedName>
</protein>
<gene>
    <name evidence="1" type="ORF">DLM75_17885</name>
</gene>
<evidence type="ECO:0000313" key="1">
    <source>
        <dbReference type="EMBL" id="RHX87364.1"/>
    </source>
</evidence>
<dbReference type="EMBL" id="QHCT01000005">
    <property type="protein sequence ID" value="RHX87364.1"/>
    <property type="molecule type" value="Genomic_DNA"/>
</dbReference>
<proteinExistence type="predicted"/>
<name>A0A396Z139_9LEPT</name>
<dbReference type="Proteomes" id="UP000265798">
    <property type="component" value="Unassembled WGS sequence"/>
</dbReference>